<evidence type="ECO:0000259" key="5">
    <source>
        <dbReference type="PROSITE" id="PS51186"/>
    </source>
</evidence>
<comment type="similarity">
    <text evidence="1">Belongs to the acetyltransferase family. RimI subfamily.</text>
</comment>
<keyword evidence="3" id="KW-0808">Transferase</keyword>
<evidence type="ECO:0000256" key="2">
    <source>
        <dbReference type="ARBA" id="ARBA00022490"/>
    </source>
</evidence>
<keyword evidence="6" id="KW-0689">Ribosomal protein</keyword>
<dbReference type="InterPro" id="IPR000182">
    <property type="entry name" value="GNAT_dom"/>
</dbReference>
<organism evidence="6 7">
    <name type="scientific">Actinoplanes flavus</name>
    <dbReference type="NCBI Taxonomy" id="2820290"/>
    <lineage>
        <taxon>Bacteria</taxon>
        <taxon>Bacillati</taxon>
        <taxon>Actinomycetota</taxon>
        <taxon>Actinomycetes</taxon>
        <taxon>Micromonosporales</taxon>
        <taxon>Micromonosporaceae</taxon>
        <taxon>Actinoplanes</taxon>
    </lineage>
</organism>
<dbReference type="SUPFAM" id="SSF55729">
    <property type="entry name" value="Acyl-CoA N-acyltransferases (Nat)"/>
    <property type="match status" value="1"/>
</dbReference>
<accession>A0ABS3UM99</accession>
<dbReference type="NCBIfam" id="TIGR01575">
    <property type="entry name" value="rimI"/>
    <property type="match status" value="1"/>
</dbReference>
<dbReference type="InterPro" id="IPR050680">
    <property type="entry name" value="YpeA/RimI_acetyltransf"/>
</dbReference>
<feature type="domain" description="N-acetyltransferase" evidence="5">
    <location>
        <begin position="39"/>
        <end position="184"/>
    </location>
</feature>
<dbReference type="Gene3D" id="3.40.630.30">
    <property type="match status" value="1"/>
</dbReference>
<dbReference type="EMBL" id="JAGFNS010000013">
    <property type="protein sequence ID" value="MBO3739909.1"/>
    <property type="molecule type" value="Genomic_DNA"/>
</dbReference>
<dbReference type="GO" id="GO:0005840">
    <property type="term" value="C:ribosome"/>
    <property type="evidence" value="ECO:0007669"/>
    <property type="project" value="UniProtKB-KW"/>
</dbReference>
<evidence type="ECO:0000256" key="4">
    <source>
        <dbReference type="ARBA" id="ARBA00023315"/>
    </source>
</evidence>
<dbReference type="CDD" id="cd04301">
    <property type="entry name" value="NAT_SF"/>
    <property type="match status" value="1"/>
</dbReference>
<name>A0ABS3UM99_9ACTN</name>
<dbReference type="Pfam" id="PF00583">
    <property type="entry name" value="Acetyltransf_1"/>
    <property type="match status" value="1"/>
</dbReference>
<keyword evidence="4" id="KW-0012">Acyltransferase</keyword>
<keyword evidence="2" id="KW-0963">Cytoplasm</keyword>
<dbReference type="Proteomes" id="UP000679690">
    <property type="component" value="Unassembled WGS sequence"/>
</dbReference>
<dbReference type="PANTHER" id="PTHR43420:SF44">
    <property type="entry name" value="ACETYLTRANSFERASE YPEA"/>
    <property type="match status" value="1"/>
</dbReference>
<dbReference type="InterPro" id="IPR016181">
    <property type="entry name" value="Acyl_CoA_acyltransferase"/>
</dbReference>
<evidence type="ECO:0000256" key="1">
    <source>
        <dbReference type="ARBA" id="ARBA00005395"/>
    </source>
</evidence>
<dbReference type="PANTHER" id="PTHR43420">
    <property type="entry name" value="ACETYLTRANSFERASE"/>
    <property type="match status" value="1"/>
</dbReference>
<dbReference type="InterPro" id="IPR006464">
    <property type="entry name" value="AcTrfase_RimI/Ard1"/>
</dbReference>
<evidence type="ECO:0000256" key="3">
    <source>
        <dbReference type="ARBA" id="ARBA00022679"/>
    </source>
</evidence>
<evidence type="ECO:0000313" key="6">
    <source>
        <dbReference type="EMBL" id="MBO3739909.1"/>
    </source>
</evidence>
<reference evidence="6 7" key="1">
    <citation type="submission" date="2021-03" db="EMBL/GenBank/DDBJ databases">
        <title>Actinoplanes flavus sp. nov., a novel actinomycete isolated from Coconut Palm rhizosphere soil.</title>
        <authorList>
            <person name="Luo X."/>
        </authorList>
    </citation>
    <scope>NUCLEOTIDE SEQUENCE [LARGE SCALE GENOMIC DNA]</scope>
    <source>
        <strain evidence="6 7">NEAU-H7</strain>
    </source>
</reference>
<keyword evidence="7" id="KW-1185">Reference proteome</keyword>
<proteinExistence type="inferred from homology"/>
<sequence length="184" mass="20194">MGADHPATATAKEADAATAGVEEADAATATASAKEAGAYVIERFRWWHIDEVMPIEEDLFGPEKWSAAMFWNELATRQFYLVATEADGAVAGYAGLSVVDEHESWVQNIAVRRDAQRRGIGRVLLEALLAEAARRGARKTLLEVAVDNAAAQRLYAEYDFEPVGIRRGYYQPSNTDALVMMRDA</sequence>
<keyword evidence="6" id="KW-0687">Ribonucleoprotein</keyword>
<gene>
    <name evidence="6" type="primary">rimI</name>
    <name evidence="6" type="ORF">J5X75_20590</name>
</gene>
<dbReference type="PROSITE" id="PS51186">
    <property type="entry name" value="GNAT"/>
    <property type="match status" value="1"/>
</dbReference>
<comment type="caution">
    <text evidence="6">The sequence shown here is derived from an EMBL/GenBank/DDBJ whole genome shotgun (WGS) entry which is preliminary data.</text>
</comment>
<evidence type="ECO:0000313" key="7">
    <source>
        <dbReference type="Proteomes" id="UP000679690"/>
    </source>
</evidence>
<protein>
    <submittedName>
        <fullName evidence="6">Ribosomal protein S18-alanine N-acetyltransferase</fullName>
    </submittedName>
</protein>